<reference evidence="3 4" key="2">
    <citation type="journal article" date="2016" name="Genome Announc.">
        <title>Complete Genome Sequences of Two Interactive Moderate Thermophiles, Paenibacillus napthalenovorans 32O-Y and Paenibacillus sp. 32O-W.</title>
        <authorList>
            <person name="Butler R.R.III."/>
            <person name="Wang J."/>
            <person name="Stark B.C."/>
            <person name="Pombert J.F."/>
        </authorList>
    </citation>
    <scope>NUCLEOTIDE SEQUENCE [LARGE SCALE GENOMIC DNA]</scope>
    <source>
        <strain evidence="3 4">32O-Y</strain>
    </source>
</reference>
<name>A0A0U2W7N4_9BACL</name>
<evidence type="ECO:0000259" key="2">
    <source>
        <dbReference type="Pfam" id="PF07811"/>
    </source>
</evidence>
<evidence type="ECO:0000256" key="1">
    <source>
        <dbReference type="SAM" id="Phobius"/>
    </source>
</evidence>
<feature type="transmembrane region" description="Helical" evidence="1">
    <location>
        <begin position="12"/>
        <end position="33"/>
    </location>
</feature>
<keyword evidence="1" id="KW-0472">Membrane</keyword>
<dbReference type="InterPro" id="IPR012495">
    <property type="entry name" value="TadE-like_dom"/>
</dbReference>
<feature type="domain" description="TadE-like" evidence="2">
    <location>
        <begin position="9"/>
        <end position="50"/>
    </location>
</feature>
<keyword evidence="1" id="KW-0812">Transmembrane</keyword>
<evidence type="ECO:0000313" key="4">
    <source>
        <dbReference type="Proteomes" id="UP000061660"/>
    </source>
</evidence>
<reference evidence="4" key="1">
    <citation type="submission" date="2015-12" db="EMBL/GenBank/DDBJ databases">
        <title>Complete genome sequences of two moderately thermophilic Paenibacillus species.</title>
        <authorList>
            <person name="Butler R.III."/>
            <person name="Wang J."/>
            <person name="Stark B.C."/>
            <person name="Pombert J.-F."/>
        </authorList>
    </citation>
    <scope>NUCLEOTIDE SEQUENCE [LARGE SCALE GENOMIC DNA]</scope>
    <source>
        <strain evidence="4">32O-Y</strain>
    </source>
</reference>
<dbReference type="STRING" id="162209.IJ22_20880"/>
<evidence type="ECO:0000313" key="3">
    <source>
        <dbReference type="EMBL" id="ALS22462.1"/>
    </source>
</evidence>
<protein>
    <recommendedName>
        <fullName evidence="2">TadE-like domain-containing protein</fullName>
    </recommendedName>
</protein>
<keyword evidence="4" id="KW-1185">Reference proteome</keyword>
<dbReference type="AlphaFoldDB" id="A0A0U2W7N4"/>
<dbReference type="PATRIC" id="fig|162209.4.peg.2214"/>
<dbReference type="Pfam" id="PF07811">
    <property type="entry name" value="TadE"/>
    <property type="match status" value="1"/>
</dbReference>
<dbReference type="Proteomes" id="UP000061660">
    <property type="component" value="Chromosome"/>
</dbReference>
<sequence>MRIMKEQQGSIVLEAALTLPFFIAFVTLLTAFIRLSLTEMALQSAVSESAKVVAANMYPVEQLYREAKSRWSNSRASVWLSHAAAQADAARQKVLDAEQFVEQYGRWIPEPLVRLAQWEKERREQLEALGGSAAAEAKQELERRLAEAATPIIASLAATDRLEREKLLVTRLSFPDFDHHEEVYVTIEAQYEYTFAVPFFKKTIMLRKKALERAWVGGES</sequence>
<dbReference type="EMBL" id="CP013652">
    <property type="protein sequence ID" value="ALS22462.1"/>
    <property type="molecule type" value="Genomic_DNA"/>
</dbReference>
<organism evidence="3 4">
    <name type="scientific">Paenibacillus naphthalenovorans</name>
    <dbReference type="NCBI Taxonomy" id="162209"/>
    <lineage>
        <taxon>Bacteria</taxon>
        <taxon>Bacillati</taxon>
        <taxon>Bacillota</taxon>
        <taxon>Bacilli</taxon>
        <taxon>Bacillales</taxon>
        <taxon>Paenibacillaceae</taxon>
        <taxon>Paenibacillus</taxon>
    </lineage>
</organism>
<dbReference type="KEGG" id="pnp:IJ22_20880"/>
<keyword evidence="1" id="KW-1133">Transmembrane helix</keyword>
<gene>
    <name evidence="3" type="ORF">IJ22_20880</name>
</gene>
<accession>A0A0U2W7N4</accession>
<proteinExistence type="predicted"/>